<feature type="transmembrane region" description="Helical" evidence="5">
    <location>
        <begin position="51"/>
        <end position="71"/>
    </location>
</feature>
<dbReference type="InterPro" id="IPR000620">
    <property type="entry name" value="EamA_dom"/>
</dbReference>
<dbReference type="PANTHER" id="PTHR32322:SF2">
    <property type="entry name" value="EAMA DOMAIN-CONTAINING PROTEIN"/>
    <property type="match status" value="1"/>
</dbReference>
<feature type="transmembrane region" description="Helical" evidence="5">
    <location>
        <begin position="135"/>
        <end position="156"/>
    </location>
</feature>
<gene>
    <name evidence="7" type="ORF">METZ01_LOCUS421984</name>
</gene>
<evidence type="ECO:0000256" key="3">
    <source>
        <dbReference type="ARBA" id="ARBA00022989"/>
    </source>
</evidence>
<feature type="domain" description="EamA" evidence="6">
    <location>
        <begin position="107"/>
        <end position="238"/>
    </location>
</feature>
<reference evidence="7" key="1">
    <citation type="submission" date="2018-05" db="EMBL/GenBank/DDBJ databases">
        <authorList>
            <person name="Lanie J.A."/>
            <person name="Ng W.-L."/>
            <person name="Kazmierczak K.M."/>
            <person name="Andrzejewski T.M."/>
            <person name="Davidsen T.M."/>
            <person name="Wayne K.J."/>
            <person name="Tettelin H."/>
            <person name="Glass J.I."/>
            <person name="Rusch D."/>
            <person name="Podicherti R."/>
            <person name="Tsui H.-C.T."/>
            <person name="Winkler M.E."/>
        </authorList>
    </citation>
    <scope>NUCLEOTIDE SEQUENCE</scope>
</reference>
<evidence type="ECO:0000256" key="5">
    <source>
        <dbReference type="SAM" id="Phobius"/>
    </source>
</evidence>
<dbReference type="AlphaFoldDB" id="A0A382XE76"/>
<dbReference type="SUPFAM" id="SSF103481">
    <property type="entry name" value="Multidrug resistance efflux transporter EmrE"/>
    <property type="match status" value="2"/>
</dbReference>
<sequence>GLILLPVFLKRPIRNLGGIGWGRGIVIMILAGWCFNLVIMSGFKYAPAAHGAIFTPGTLPMFTALYSYFLFKERLSISRITGLMVLMGGLLTLGWGGLIESGPEAWKGDLLFLTASASWAAFTVSIRYWNIDPVYGVSVVAVLSLVSFTPIYIFYFGSPFLTLPIEEIILQVIYQGVFVGVIAVILFTICIPVIGPARTALFMALVPVFGTLLGALILDEVPGTIEFSGIVLVIFGMAAAMGMRLPGNKS</sequence>
<feature type="transmembrane region" description="Helical" evidence="5">
    <location>
        <begin position="77"/>
        <end position="98"/>
    </location>
</feature>
<dbReference type="InterPro" id="IPR050638">
    <property type="entry name" value="AA-Vitamin_Transporters"/>
</dbReference>
<keyword evidence="4 5" id="KW-0472">Membrane</keyword>
<feature type="domain" description="EamA" evidence="6">
    <location>
        <begin position="1"/>
        <end position="93"/>
    </location>
</feature>
<dbReference type="InterPro" id="IPR037185">
    <property type="entry name" value="EmrE-like"/>
</dbReference>
<feature type="transmembrane region" description="Helical" evidence="5">
    <location>
        <begin position="110"/>
        <end position="129"/>
    </location>
</feature>
<feature type="transmembrane region" description="Helical" evidence="5">
    <location>
        <begin position="20"/>
        <end position="39"/>
    </location>
</feature>
<dbReference type="PANTHER" id="PTHR32322">
    <property type="entry name" value="INNER MEMBRANE TRANSPORTER"/>
    <property type="match status" value="1"/>
</dbReference>
<dbReference type="GO" id="GO:0016020">
    <property type="term" value="C:membrane"/>
    <property type="evidence" value="ECO:0007669"/>
    <property type="project" value="UniProtKB-SubCell"/>
</dbReference>
<accession>A0A382XE76</accession>
<organism evidence="7">
    <name type="scientific">marine metagenome</name>
    <dbReference type="NCBI Taxonomy" id="408172"/>
    <lineage>
        <taxon>unclassified sequences</taxon>
        <taxon>metagenomes</taxon>
        <taxon>ecological metagenomes</taxon>
    </lineage>
</organism>
<proteinExistence type="predicted"/>
<feature type="transmembrane region" description="Helical" evidence="5">
    <location>
        <begin position="225"/>
        <end position="245"/>
    </location>
</feature>
<evidence type="ECO:0000259" key="6">
    <source>
        <dbReference type="Pfam" id="PF00892"/>
    </source>
</evidence>
<evidence type="ECO:0000313" key="7">
    <source>
        <dbReference type="EMBL" id="SVD69130.1"/>
    </source>
</evidence>
<dbReference type="Pfam" id="PF00892">
    <property type="entry name" value="EamA"/>
    <property type="match status" value="2"/>
</dbReference>
<feature type="transmembrane region" description="Helical" evidence="5">
    <location>
        <begin position="200"/>
        <end position="218"/>
    </location>
</feature>
<evidence type="ECO:0000256" key="2">
    <source>
        <dbReference type="ARBA" id="ARBA00022692"/>
    </source>
</evidence>
<evidence type="ECO:0000256" key="1">
    <source>
        <dbReference type="ARBA" id="ARBA00004141"/>
    </source>
</evidence>
<protein>
    <recommendedName>
        <fullName evidence="6">EamA domain-containing protein</fullName>
    </recommendedName>
</protein>
<comment type="subcellular location">
    <subcellularLocation>
        <location evidence="1">Membrane</location>
        <topology evidence="1">Multi-pass membrane protein</topology>
    </subcellularLocation>
</comment>
<keyword evidence="3 5" id="KW-1133">Transmembrane helix</keyword>
<dbReference type="EMBL" id="UINC01166918">
    <property type="protein sequence ID" value="SVD69130.1"/>
    <property type="molecule type" value="Genomic_DNA"/>
</dbReference>
<evidence type="ECO:0000256" key="4">
    <source>
        <dbReference type="ARBA" id="ARBA00023136"/>
    </source>
</evidence>
<keyword evidence="2 5" id="KW-0812">Transmembrane</keyword>
<feature type="non-terminal residue" evidence="7">
    <location>
        <position position="1"/>
    </location>
</feature>
<name>A0A382XE76_9ZZZZ</name>
<feature type="transmembrane region" description="Helical" evidence="5">
    <location>
        <begin position="168"/>
        <end position="194"/>
    </location>
</feature>